<sequence length="239" mass="26983">MPHPHAVVLRLSRRVVCHQALHDPAVEPRNRLRWLPELRRWQAERLQRSFARFLGDPRRRAAAEFFLTDVYGDRDFARRDADIVRVIPMMQKLLPTRLLATIASAIELGALSHALDLRMAEALQRLAPRRRRLDQDLYAQAYRTVGLPRLRAHQIGLIGEVGGGFGRALKTRGVAALLAFSRGPARLAGLGELQGFLERGYVAFERLGDVAGFVAEIGDDEREAMRRLFEGHPEPFAAD</sequence>
<reference evidence="2 3" key="1">
    <citation type="submission" date="2024-07" db="EMBL/GenBank/DDBJ databases">
        <title>Luteimonas salilacus sp. nov., isolated from the shore soil of Salt Lake in Tibet of China.</title>
        <authorList>
            <person name="Zhang X."/>
            <person name="Li A."/>
        </authorList>
    </citation>
    <scope>NUCLEOTIDE SEQUENCE [LARGE SCALE GENOMIC DNA]</scope>
    <source>
        <strain evidence="2 3">B3-2-R+30</strain>
    </source>
</reference>
<feature type="domain" description="DUF8198" evidence="1">
    <location>
        <begin position="25"/>
        <end position="235"/>
    </location>
</feature>
<dbReference type="Proteomes" id="UP001566331">
    <property type="component" value="Unassembled WGS sequence"/>
</dbReference>
<evidence type="ECO:0000259" key="1">
    <source>
        <dbReference type="Pfam" id="PF26621"/>
    </source>
</evidence>
<dbReference type="EMBL" id="JBFWIC010000045">
    <property type="protein sequence ID" value="MEZ0476679.1"/>
    <property type="molecule type" value="Genomic_DNA"/>
</dbReference>
<dbReference type="InterPro" id="IPR058511">
    <property type="entry name" value="DUF8198"/>
</dbReference>
<dbReference type="RefSeq" id="WP_370562706.1">
    <property type="nucleotide sequence ID" value="NZ_JBFWIB010000002.1"/>
</dbReference>
<comment type="caution">
    <text evidence="2">The sequence shown here is derived from an EMBL/GenBank/DDBJ whole genome shotgun (WGS) entry which is preliminary data.</text>
</comment>
<name>A0ABV4HV87_9GAMM</name>
<keyword evidence="3" id="KW-1185">Reference proteome</keyword>
<dbReference type="InterPro" id="IPR058063">
    <property type="entry name" value="FFLEE_fam"/>
</dbReference>
<organism evidence="2 3">
    <name type="scientific">Luteimonas salinilitoris</name>
    <dbReference type="NCBI Taxonomy" id="3237697"/>
    <lineage>
        <taxon>Bacteria</taxon>
        <taxon>Pseudomonadati</taxon>
        <taxon>Pseudomonadota</taxon>
        <taxon>Gammaproteobacteria</taxon>
        <taxon>Lysobacterales</taxon>
        <taxon>Lysobacteraceae</taxon>
        <taxon>Luteimonas</taxon>
    </lineage>
</organism>
<proteinExistence type="predicted"/>
<accession>A0ABV4HV87</accession>
<evidence type="ECO:0000313" key="2">
    <source>
        <dbReference type="EMBL" id="MEZ0476679.1"/>
    </source>
</evidence>
<dbReference type="NCBIfam" id="NF047641">
    <property type="entry name" value="FFLEE_fam"/>
    <property type="match status" value="1"/>
</dbReference>
<gene>
    <name evidence="2" type="ORF">AB6713_19005</name>
</gene>
<evidence type="ECO:0000313" key="3">
    <source>
        <dbReference type="Proteomes" id="UP001566331"/>
    </source>
</evidence>
<protein>
    <recommendedName>
        <fullName evidence="1">DUF8198 domain-containing protein</fullName>
    </recommendedName>
</protein>
<dbReference type="Pfam" id="PF26621">
    <property type="entry name" value="DUF8198"/>
    <property type="match status" value="1"/>
</dbReference>